<protein>
    <submittedName>
        <fullName evidence="1">Aminoglycoside phosphotransferase</fullName>
    </submittedName>
</protein>
<dbReference type="InterPro" id="IPR051678">
    <property type="entry name" value="AGP_Transferase"/>
</dbReference>
<keyword evidence="1" id="KW-0808">Transferase</keyword>
<dbReference type="GO" id="GO:0016740">
    <property type="term" value="F:transferase activity"/>
    <property type="evidence" value="ECO:0007669"/>
    <property type="project" value="UniProtKB-KW"/>
</dbReference>
<keyword evidence="2" id="KW-1185">Reference proteome</keyword>
<dbReference type="SUPFAM" id="SSF56112">
    <property type="entry name" value="Protein kinase-like (PK-like)"/>
    <property type="match status" value="1"/>
</dbReference>
<gene>
    <name evidence="1" type="ORF">ISF_02601</name>
</gene>
<reference evidence="1 2" key="1">
    <citation type="journal article" date="2016" name="Genome Biol. Evol.">
        <title>Divergent and convergent evolution of fungal pathogenicity.</title>
        <authorList>
            <person name="Shang Y."/>
            <person name="Xiao G."/>
            <person name="Zheng P."/>
            <person name="Cen K."/>
            <person name="Zhan S."/>
            <person name="Wang C."/>
        </authorList>
    </citation>
    <scope>NUCLEOTIDE SEQUENCE [LARGE SCALE GENOMIC DNA]</scope>
    <source>
        <strain evidence="1 2">ARSEF 2679</strain>
    </source>
</reference>
<name>A0A168BW85_CORFA</name>
<sequence>MQPEASPQAASMRNTFTVGSAAWTGATEHTDEYAERIVQFLKYTDESALCDYASGLRNGIDCTVCPEFAVGSNHMVRKLRFEDGKEWVARMRMPPIWGDDDLGSGAMNVAMSSELATMAFVRQNTDIKAPQVHGFDLDIDNDVGCVFVLMDYIPGSTAEAVSRLYNPGDDEGAIPAQFRDRFWRQLAGIMARLASVRLPKIGSIYRESSNPGAFATGPIAETLSGPYDSAAAFYLDYPLRLARRLAIGKPALEGQDALLRAFTRVVAASFIRPTRSVDEEGAEDEEDECGGFGLANYGLGPSNVLVDAEFNILGVIDWGSVMALPEAALHRFPRRMGVDAAIPGWSGEDADVSEVERERWDRGHRFAKAVERQARHDEDDDCVVFPFTAAGFYSREAVAFRALAEMRSRQGARVSEAWVWGLDWLAEHNDEELARFYADN</sequence>
<dbReference type="EMBL" id="AZHB01000004">
    <property type="protein sequence ID" value="OAA70627.1"/>
    <property type="molecule type" value="Genomic_DNA"/>
</dbReference>
<proteinExistence type="predicted"/>
<dbReference type="InterPro" id="IPR011009">
    <property type="entry name" value="Kinase-like_dom_sf"/>
</dbReference>
<dbReference type="AlphaFoldDB" id="A0A168BW85"/>
<dbReference type="GeneID" id="30018893"/>
<dbReference type="Proteomes" id="UP000076744">
    <property type="component" value="Unassembled WGS sequence"/>
</dbReference>
<dbReference type="STRING" id="1081104.A0A168BW85"/>
<dbReference type="PANTHER" id="PTHR21310">
    <property type="entry name" value="AMINOGLYCOSIDE PHOSPHOTRANSFERASE-RELATED-RELATED"/>
    <property type="match status" value="1"/>
</dbReference>
<dbReference type="RefSeq" id="XP_018706914.1">
    <property type="nucleotide sequence ID" value="XM_018846207.1"/>
</dbReference>
<comment type="caution">
    <text evidence="1">The sequence shown here is derived from an EMBL/GenBank/DDBJ whole genome shotgun (WGS) entry which is preliminary data.</text>
</comment>
<accession>A0A168BW85</accession>
<dbReference type="OrthoDB" id="4868277at2759"/>
<organism evidence="1 2">
    <name type="scientific">Cordyceps fumosorosea (strain ARSEF 2679)</name>
    <name type="common">Isaria fumosorosea</name>
    <dbReference type="NCBI Taxonomy" id="1081104"/>
    <lineage>
        <taxon>Eukaryota</taxon>
        <taxon>Fungi</taxon>
        <taxon>Dikarya</taxon>
        <taxon>Ascomycota</taxon>
        <taxon>Pezizomycotina</taxon>
        <taxon>Sordariomycetes</taxon>
        <taxon>Hypocreomycetidae</taxon>
        <taxon>Hypocreales</taxon>
        <taxon>Cordycipitaceae</taxon>
        <taxon>Cordyceps</taxon>
    </lineage>
</organism>
<dbReference type="PANTHER" id="PTHR21310:SF15">
    <property type="entry name" value="AMINOGLYCOSIDE PHOSPHOTRANSFERASE DOMAIN-CONTAINING PROTEIN"/>
    <property type="match status" value="1"/>
</dbReference>
<evidence type="ECO:0000313" key="2">
    <source>
        <dbReference type="Proteomes" id="UP000076744"/>
    </source>
</evidence>
<evidence type="ECO:0000313" key="1">
    <source>
        <dbReference type="EMBL" id="OAA70627.1"/>
    </source>
</evidence>